<accession>A0A4T2A051</accession>
<evidence type="ECO:0000256" key="1">
    <source>
        <dbReference type="SAM" id="Phobius"/>
    </source>
</evidence>
<proteinExistence type="predicted"/>
<organism evidence="2 3">
    <name type="scientific">Pseudomonas leptonychotis</name>
    <dbReference type="NCBI Taxonomy" id="2448482"/>
    <lineage>
        <taxon>Bacteria</taxon>
        <taxon>Pseudomonadati</taxon>
        <taxon>Pseudomonadota</taxon>
        <taxon>Gammaproteobacteria</taxon>
        <taxon>Pseudomonadales</taxon>
        <taxon>Pseudomonadaceae</taxon>
        <taxon>Pseudomonas</taxon>
    </lineage>
</organism>
<keyword evidence="1" id="KW-1133">Transmembrane helix</keyword>
<evidence type="ECO:0000313" key="2">
    <source>
        <dbReference type="EMBL" id="TIH08496.1"/>
    </source>
</evidence>
<dbReference type="AlphaFoldDB" id="A0A4T2A051"/>
<sequence length="108" mass="11819">MVSLPSERSAFENSAKADRILFPVWAVATVAAPANMLVNVPVVTLKLASFPYIERRCSVQRFSEANAREDIALFLSAVQVASLPVATGFFMQAAVIMFSLIKAFFMSE</sequence>
<name>A0A4T2A051_9PSED</name>
<reference evidence="2 3" key="1">
    <citation type="submission" date="2018-10" db="EMBL/GenBank/DDBJ databases">
        <title>Pseudomonas leptonychotis sp. nov., isolated from Weddell seals in Antarctica.</title>
        <authorList>
            <person name="Novakova D."/>
            <person name="Svec P."/>
            <person name="Kralova S."/>
            <person name="Kristofova L."/>
            <person name="Zeman M."/>
            <person name="Pantucek R."/>
            <person name="Maslanova I."/>
            <person name="Sedlacek I."/>
        </authorList>
    </citation>
    <scope>NUCLEOTIDE SEQUENCE [LARGE SCALE GENOMIC DNA]</scope>
    <source>
        <strain evidence="2 3">CCM 8849</strain>
    </source>
</reference>
<evidence type="ECO:0000313" key="3">
    <source>
        <dbReference type="Proteomes" id="UP000307541"/>
    </source>
</evidence>
<gene>
    <name evidence="2" type="ORF">D8779_13410</name>
</gene>
<protein>
    <submittedName>
        <fullName evidence="2">Uncharacterized protein</fullName>
    </submittedName>
</protein>
<comment type="caution">
    <text evidence="2">The sequence shown here is derived from an EMBL/GenBank/DDBJ whole genome shotgun (WGS) entry which is preliminary data.</text>
</comment>
<keyword evidence="1" id="KW-0812">Transmembrane</keyword>
<dbReference type="Proteomes" id="UP000307541">
    <property type="component" value="Unassembled WGS sequence"/>
</dbReference>
<keyword evidence="1" id="KW-0472">Membrane</keyword>
<feature type="transmembrane region" description="Helical" evidence="1">
    <location>
        <begin position="20"/>
        <end position="38"/>
    </location>
</feature>
<dbReference type="EMBL" id="RFLV01000002">
    <property type="protein sequence ID" value="TIH08496.1"/>
    <property type="molecule type" value="Genomic_DNA"/>
</dbReference>
<keyword evidence="3" id="KW-1185">Reference proteome</keyword>
<feature type="transmembrane region" description="Helical" evidence="1">
    <location>
        <begin position="83"/>
        <end position="105"/>
    </location>
</feature>